<accession>A0A9P3C5K9</accession>
<reference evidence="2 3" key="1">
    <citation type="submission" date="2021-01" db="EMBL/GenBank/DDBJ databases">
        <title>Cercospora kikuchii MAFF 305040 whole genome shotgun sequence.</title>
        <authorList>
            <person name="Kashiwa T."/>
            <person name="Suzuki T."/>
        </authorList>
    </citation>
    <scope>NUCLEOTIDE SEQUENCE [LARGE SCALE GENOMIC DNA]</scope>
    <source>
        <strain evidence="2 3">MAFF 305040</strain>
    </source>
</reference>
<dbReference type="EMBL" id="BOLY01000001">
    <property type="protein sequence ID" value="GIZ37899.1"/>
    <property type="molecule type" value="Genomic_DNA"/>
</dbReference>
<keyword evidence="3" id="KW-1185">Reference proteome</keyword>
<organism evidence="2 3">
    <name type="scientific">Cercospora kikuchii</name>
    <dbReference type="NCBI Taxonomy" id="84275"/>
    <lineage>
        <taxon>Eukaryota</taxon>
        <taxon>Fungi</taxon>
        <taxon>Dikarya</taxon>
        <taxon>Ascomycota</taxon>
        <taxon>Pezizomycotina</taxon>
        <taxon>Dothideomycetes</taxon>
        <taxon>Dothideomycetidae</taxon>
        <taxon>Mycosphaerellales</taxon>
        <taxon>Mycosphaerellaceae</taxon>
        <taxon>Cercospora</taxon>
    </lineage>
</organism>
<feature type="compositionally biased region" description="Polar residues" evidence="1">
    <location>
        <begin position="30"/>
        <end position="53"/>
    </location>
</feature>
<feature type="compositionally biased region" description="Low complexity" evidence="1">
    <location>
        <begin position="118"/>
        <end position="139"/>
    </location>
</feature>
<protein>
    <submittedName>
        <fullName evidence="2">Uncharacterized protein</fullName>
    </submittedName>
</protein>
<dbReference type="PANTHER" id="PTHR37540:SF5">
    <property type="entry name" value="TRANSCRIPTION FACTOR DOMAIN-CONTAINING PROTEIN"/>
    <property type="match status" value="1"/>
</dbReference>
<dbReference type="GeneID" id="68286904"/>
<feature type="region of interest" description="Disordered" evidence="1">
    <location>
        <begin position="111"/>
        <end position="139"/>
    </location>
</feature>
<dbReference type="AlphaFoldDB" id="A0A9P3C5K9"/>
<comment type="caution">
    <text evidence="2">The sequence shown here is derived from an EMBL/GenBank/DDBJ whole genome shotgun (WGS) entry which is preliminary data.</text>
</comment>
<sequence>MSSEQSDRSNDHKPETKTTPSPSEAGFTFFNISHPSEARSSQYRKQVRSNVTKQQHRIRKPHTTAKSFRPFQPAARTGLSLAPREVVATEASESQAYLEAGRARGSSLDEAWNSVKASQTPTVASSSSSTTPDELPSSSRFRLHVKRERVITPPRLINSASTTPARTPGFEKCRKISWTFINETGPTFDQGEAEDEEEQITPEPPTTNQAIILQRRVPSPEKISVAQHDPFNCFTVPWQPWYDGLLHYMMTVFAPRAWPTLKITSSEGIKWETFMTQHAMEEPALFYVRLLFASGELVQVGSLRHERSHWLQAQAIKVINEALSDPKRSISDGLILAVGRIALHECMYGNRDAATHMHRPAQKRMIDLRGGMKQLDFPPLVKRLMRWSDRVMSMYGNTERMIPDKDDDEGTYDLKQSLNAFEVWAPEPGKALRKRIAIDDLVN</sequence>
<feature type="compositionally biased region" description="Basic and acidic residues" evidence="1">
    <location>
        <begin position="1"/>
        <end position="16"/>
    </location>
</feature>
<feature type="region of interest" description="Disordered" evidence="1">
    <location>
        <begin position="186"/>
        <end position="208"/>
    </location>
</feature>
<dbReference type="RefSeq" id="XP_044652386.1">
    <property type="nucleotide sequence ID" value="XM_044796451.1"/>
</dbReference>
<feature type="region of interest" description="Disordered" evidence="1">
    <location>
        <begin position="1"/>
        <end position="76"/>
    </location>
</feature>
<evidence type="ECO:0000313" key="2">
    <source>
        <dbReference type="EMBL" id="GIZ37899.1"/>
    </source>
</evidence>
<dbReference type="Proteomes" id="UP000825890">
    <property type="component" value="Unassembled WGS sequence"/>
</dbReference>
<evidence type="ECO:0000256" key="1">
    <source>
        <dbReference type="SAM" id="MobiDB-lite"/>
    </source>
</evidence>
<feature type="compositionally biased region" description="Acidic residues" evidence="1">
    <location>
        <begin position="191"/>
        <end position="200"/>
    </location>
</feature>
<feature type="compositionally biased region" description="Basic residues" evidence="1">
    <location>
        <begin position="54"/>
        <end position="63"/>
    </location>
</feature>
<dbReference type="PANTHER" id="PTHR37540">
    <property type="entry name" value="TRANSCRIPTION FACTOR (ACR-2), PUTATIVE-RELATED-RELATED"/>
    <property type="match status" value="1"/>
</dbReference>
<name>A0A9P3C5K9_9PEZI</name>
<gene>
    <name evidence="2" type="ORF">CKM354_000132900</name>
</gene>
<dbReference type="OrthoDB" id="4159781at2759"/>
<evidence type="ECO:0000313" key="3">
    <source>
        <dbReference type="Proteomes" id="UP000825890"/>
    </source>
</evidence>
<proteinExistence type="predicted"/>